<evidence type="ECO:0000256" key="16">
    <source>
        <dbReference type="ARBA" id="ARBA00023242"/>
    </source>
</evidence>
<comment type="pathway">
    <text evidence="2">Pyrimidine metabolism; CTP biosynthesis via salvage pathway; CTP from cytidine: step 1/3.</text>
</comment>
<organism evidence="21 22">
    <name type="scientific">Citrus x changshan-huyou</name>
    <dbReference type="NCBI Taxonomy" id="2935761"/>
    <lineage>
        <taxon>Eukaryota</taxon>
        <taxon>Viridiplantae</taxon>
        <taxon>Streptophyta</taxon>
        <taxon>Embryophyta</taxon>
        <taxon>Tracheophyta</taxon>
        <taxon>Spermatophyta</taxon>
        <taxon>Magnoliopsida</taxon>
        <taxon>eudicotyledons</taxon>
        <taxon>Gunneridae</taxon>
        <taxon>Pentapetalae</taxon>
        <taxon>rosids</taxon>
        <taxon>malvids</taxon>
        <taxon>Sapindales</taxon>
        <taxon>Rutaceae</taxon>
        <taxon>Aurantioideae</taxon>
        <taxon>Citrus</taxon>
    </lineage>
</organism>
<dbReference type="Gene3D" id="1.25.10.10">
    <property type="entry name" value="Leucine-rich Repeat Variant"/>
    <property type="match status" value="2"/>
</dbReference>
<feature type="domain" description="Helicase ATP-binding" evidence="19">
    <location>
        <begin position="1912"/>
        <end position="2082"/>
    </location>
</feature>
<dbReference type="GO" id="GO:0000287">
    <property type="term" value="F:magnesium ion binding"/>
    <property type="evidence" value="ECO:0007669"/>
    <property type="project" value="InterPro"/>
</dbReference>
<keyword evidence="14" id="KW-0460">Magnesium</keyword>
<keyword evidence="7" id="KW-0545">Nucleotide biosynthesis</keyword>
<dbReference type="InterPro" id="IPR014001">
    <property type="entry name" value="Helicase_ATP-bd"/>
</dbReference>
<dbReference type="Pfam" id="PF14572">
    <property type="entry name" value="Pribosyl_synth"/>
    <property type="match status" value="1"/>
</dbReference>
<dbReference type="SUPFAM" id="SSF53271">
    <property type="entry name" value="PRTase-like"/>
    <property type="match status" value="1"/>
</dbReference>
<dbReference type="EMBL" id="JBCGBO010000007">
    <property type="protein sequence ID" value="KAK9188148.1"/>
    <property type="molecule type" value="Genomic_DNA"/>
</dbReference>
<keyword evidence="16" id="KW-0539">Nucleus</keyword>
<dbReference type="PROSITE" id="PS51194">
    <property type="entry name" value="HELICASE_CTER"/>
    <property type="match status" value="1"/>
</dbReference>
<evidence type="ECO:0000256" key="14">
    <source>
        <dbReference type="ARBA" id="ARBA00022842"/>
    </source>
</evidence>
<feature type="domain" description="Helicase C-terminal" evidence="20">
    <location>
        <begin position="2270"/>
        <end position="2427"/>
    </location>
</feature>
<dbReference type="Proteomes" id="UP001428341">
    <property type="component" value="Unassembled WGS sequence"/>
</dbReference>
<dbReference type="GO" id="GO:0005634">
    <property type="term" value="C:nucleus"/>
    <property type="evidence" value="ECO:0007669"/>
    <property type="project" value="UniProtKB-SubCell"/>
</dbReference>
<evidence type="ECO:0000313" key="21">
    <source>
        <dbReference type="EMBL" id="KAK9188148.1"/>
    </source>
</evidence>
<dbReference type="SMART" id="SM00487">
    <property type="entry name" value="DEXDc"/>
    <property type="match status" value="1"/>
</dbReference>
<dbReference type="SMART" id="SM00490">
    <property type="entry name" value="HELICc"/>
    <property type="match status" value="1"/>
</dbReference>
<dbReference type="GO" id="GO:0004749">
    <property type="term" value="F:ribose phosphate diphosphokinase activity"/>
    <property type="evidence" value="ECO:0007669"/>
    <property type="project" value="UniProtKB-EC"/>
</dbReference>
<evidence type="ECO:0000256" key="12">
    <source>
        <dbReference type="ARBA" id="ARBA00022806"/>
    </source>
</evidence>
<dbReference type="InterPro" id="IPR016024">
    <property type="entry name" value="ARM-type_fold"/>
</dbReference>
<dbReference type="PANTHER" id="PTHR36498">
    <property type="entry name" value="TATA-BINDING PROTEIN-ASSOCIATED FACTOR 172"/>
    <property type="match status" value="1"/>
</dbReference>
<proteinExistence type="inferred from homology"/>
<evidence type="ECO:0000259" key="20">
    <source>
        <dbReference type="PROSITE" id="PS51194"/>
    </source>
</evidence>
<accession>A0AAP0QFY7</accession>
<comment type="catalytic activity">
    <reaction evidence="17">
        <text>D-ribose 5-phosphate + ATP = 5-phospho-alpha-D-ribose 1-diphosphate + AMP + H(+)</text>
        <dbReference type="Rhea" id="RHEA:15609"/>
        <dbReference type="ChEBI" id="CHEBI:15378"/>
        <dbReference type="ChEBI" id="CHEBI:30616"/>
        <dbReference type="ChEBI" id="CHEBI:58017"/>
        <dbReference type="ChEBI" id="CHEBI:78346"/>
        <dbReference type="ChEBI" id="CHEBI:456215"/>
        <dbReference type="EC" id="2.7.6.1"/>
    </reaction>
</comment>
<keyword evidence="5" id="KW-0808">Transferase</keyword>
<sequence length="2495" mass="276035">MASILHSAFTYSTSLSFICNCSKRNSFRVRCNVIEPLKYDNGPPCISILNNNLLDSKFHLGNTMIKNDTRLRIFSGTANPALSQEIACYMGLDLGKIKIKRFADGEIYVQLQESVRGCDVFLVQPTCPPANENIMELLVMIDACRRASAKNITAVIPYFGYARADRKTQGRESIAAKLVANLITEAGANRVLACDLHSGQSMGYFDIPVDHVYGQPVILDYLASKAISSDDLVVVSPDVGGVARARAFAKKLSDAPLAIVDKRRQGHNVAEVMNLIGDVKGKVAVMVDDMIDTAGTISKGAALLHQEGAREVYACSTHAVFSPPAIERLSSGLFQEVIITNTIPVSERNYFPQLTILSVANLLGETIWRVHDDCSVSSILKQNWVNTLWVLHVSCNFCNNFIGRMAMNRTQAWESTDEFGSNDGWGEMKNYKEEKGFRSSSTTRTKNIVIRHPKRKRSPPFRALLRFTAARQIGEIAKTHPQDLNSLLRKVSQHLRSKSWDTRVAAAHAIGAIAQNVKLTTLKELFSCVETKMSEVGISGIVEDMVAWPNFHSKIVASVSFTSFDLNKVLEFGALLASGGQEYDIAIDNSKNPRERLARQKQNLKRRLGRQRHFSSIPGGSLLATDKFVDLNDMIKDEDLIVHKLNSHGNGFDRRFYTSASAHNIQRLVSSMVPSVISKRPSARELNMLKRKAKISSKDQSKSWSEDGDMEVPHAQNVTTPKGSCGDPFNSNKADAVLDEDSSEHEGDGLWPFRSFVEQLILDMFDPVWEVRHGSVMALREILTHHGASAGVFMPELGPDGALNVEFKDKDSITMKREREIDLNVQVPADEPEPLLKKMKFEDAPPPLMDTMVSPVNCDGCNISIKVDDSGCNLPAGSVNGQLDLSSVKVEPESNLDGLSHPSKEAIDILEPRGQSGEKGDFLNSETLKNLPENSELMNWLKLARHSWQKNCEFLQDCAIRFLCILSLDRFGDYVSDQVVAPVRETCAQALGAAFKYMHPSLVYETLYILLQMQRRPEWEIRHGSLLGIKYLVAVRQEMLHGLLGYVLPACRAGLEDPDDDVRAVAADALIPTAAAIVALDGQTLHSIVMLLWDILLDLDDLSPSTSSVMNLLAEIYSQEEMIPKMVGATSKQEFDLNEVVRADDVGEGRDFQANPYMLSMLAPRLWPFMRHSITSVRHSAIRTLERLLEAGYKRMIAESSGGSFWPSFILGDTLRIVFQNLLLESNEEILQCSDRVWRLLVQSPVEDLEAAGGKFMSSWIELATTPFGSSLDATKMFWPVALPRKSHFKAAAKMRAVKLENDSSGSVDLPQERNGDTSTNLVKITVGSDLEMSVTNTRVVTASALGIFASKLYEGSIQFVIDPLWNALTSFSGVQRQVAAMVFISWFKEIKSEELPGSAAVLPNLPGHLKQWLLDLLACSDPTYPTKDSLLPYAELSRTYGKMRNEASQLLRAMETSSMFTEMLSANEIDVESLSADNAISFASKLQLLGSNSDGSESLSRQMLDDIESIKQRMLTTSGYLKCVQSNLHVTVSALVAAAVVWMSELPARLNPIILPLMASIKREQEEKLQEKAAEALAELIADCIARKPSPNDKLIKNICSLTSMDPCETPQAAAMGSMEIIDDQDFLSFGSSTGKQKSRAHMLAGGEDRSRVEGFISRRGSELALRHLCGKFGVSLFDKLPKLWDCLTEVLIPDGPSNKKKIILAIESVRDPQILINNIQLVRSIAPMLDEALKPKLLTLLPCIFKCVCHSHVSVRLAASRCITSMAKSMTINVMAAVVENAIPMLGDMTSVHARQGAGMLISLLVQGLGAELVPYAPLLVVPLLRCMSDCDQSVRQSVTRSFASLVPLLPLARGVSPPTGLTEGLSRNAEDAQFLEQLLDNSHIDDYKLGTELKVTLRRYQQEGINWLAFLKRFKLHGILCDDMGLGKTLQASAIVASDIAERHASNSIEEIHPSLIICPSTLVGHWAFEIEKFIDVSLMSTLQYVGSAQDRIALREQFDKHNVIITSYDVVRKDADYLGQLLWNYCILDEGHIIKNSKSKITVAVKQLKAAHRLILSGTPIQNNITDLWSLFDFLMPGFLGTERQFQATYGRPLVAARDSKCSAKDAEAGVLAMEALHKQVMPFLLRRTKDEVLSDLPEKIIQDRYCDLSAVQLKLYEKFSGSQAKQEISSMVKVDESADKEEGNNVSAKASTHVFQALQYLLKLCSHPLLVLGDKSPESLLCHLSELFPGSSDIISELHKLHHSPKLVALKEIMDECGIGVDGSSSENAVNVGQHRVLIFAQHKAFLDIIERDLFQTHMKSVTYLRLDGSVESERRFDIVKAFNSDPTIDALLLTTHVGGLGLNLTSADTLVFMEHDWNPMRDHQAMDRAHRLGQKKVVHVHRLIMRGTLEEKVMSLQRFKVSIANTVINAENASMKTMNTGQLLDLFASAETPKKGGGVSKLSDVDGDPKLMGTGKGLKAILGGLEDLWDQSQYTEEYNLSQFLAKLNS</sequence>
<dbReference type="SUPFAM" id="SSF48371">
    <property type="entry name" value="ARM repeat"/>
    <property type="match status" value="1"/>
</dbReference>
<dbReference type="InterPro" id="IPR000357">
    <property type="entry name" value="HEAT"/>
</dbReference>
<dbReference type="InterPro" id="IPR011989">
    <property type="entry name" value="ARM-like"/>
</dbReference>
<feature type="region of interest" description="Disordered" evidence="18">
    <location>
        <begin position="691"/>
        <end position="711"/>
    </location>
</feature>
<comment type="subcellular location">
    <subcellularLocation>
        <location evidence="1">Nucleus</location>
    </subcellularLocation>
</comment>
<protein>
    <recommendedName>
        <fullName evidence="4">ribose-phosphate diphosphokinase</fullName>
        <ecNumber evidence="4">2.7.6.1</ecNumber>
    </recommendedName>
</protein>
<evidence type="ECO:0000256" key="15">
    <source>
        <dbReference type="ARBA" id="ARBA00023125"/>
    </source>
</evidence>
<dbReference type="NCBIfam" id="TIGR01251">
    <property type="entry name" value="ribP_PPkin"/>
    <property type="match status" value="1"/>
</dbReference>
<dbReference type="GO" id="GO:0004386">
    <property type="term" value="F:helicase activity"/>
    <property type="evidence" value="ECO:0007669"/>
    <property type="project" value="UniProtKB-KW"/>
</dbReference>
<dbReference type="NCBIfam" id="NF002758">
    <property type="entry name" value="PRK02812.1"/>
    <property type="match status" value="1"/>
</dbReference>
<keyword evidence="9" id="KW-0547">Nucleotide-binding</keyword>
<dbReference type="PROSITE" id="PS00114">
    <property type="entry name" value="PRPP_SYNTHASE"/>
    <property type="match status" value="1"/>
</dbReference>
<dbReference type="FunFam" id="1.25.10.10:FF:000787">
    <property type="entry name" value="TATA-binding protein-associated factor BTAF1"/>
    <property type="match status" value="1"/>
</dbReference>
<evidence type="ECO:0000256" key="13">
    <source>
        <dbReference type="ARBA" id="ARBA00022840"/>
    </source>
</evidence>
<keyword evidence="12" id="KW-0347">Helicase</keyword>
<keyword evidence="8" id="KW-0677">Repeat</keyword>
<dbReference type="GO" id="GO:0003677">
    <property type="term" value="F:DNA binding"/>
    <property type="evidence" value="ECO:0007669"/>
    <property type="project" value="UniProtKB-KW"/>
</dbReference>
<keyword evidence="10" id="KW-0418">Kinase</keyword>
<comment type="caution">
    <text evidence="21">The sequence shown here is derived from an EMBL/GenBank/DDBJ whole genome shotgun (WGS) entry which is preliminary data.</text>
</comment>
<dbReference type="InterPro" id="IPR000842">
    <property type="entry name" value="PRib_PP_synth_CS"/>
</dbReference>
<evidence type="ECO:0000256" key="3">
    <source>
        <dbReference type="ARBA" id="ARBA00006478"/>
    </source>
</evidence>
<keyword evidence="22" id="KW-1185">Reference proteome</keyword>
<dbReference type="Gene3D" id="3.40.50.2020">
    <property type="match status" value="2"/>
</dbReference>
<dbReference type="InterPro" id="IPR000330">
    <property type="entry name" value="SNF2_N"/>
</dbReference>
<dbReference type="FunFam" id="3.40.50.2020:FF:000007">
    <property type="entry name" value="Ribose-phosphate pyrophosphokinase"/>
    <property type="match status" value="1"/>
</dbReference>
<dbReference type="GO" id="GO:0005524">
    <property type="term" value="F:ATP binding"/>
    <property type="evidence" value="ECO:0007669"/>
    <property type="project" value="UniProtKB-KW"/>
</dbReference>
<dbReference type="Pfam" id="PF13793">
    <property type="entry name" value="Pribosyltran_N"/>
    <property type="match status" value="1"/>
</dbReference>
<name>A0AAP0QFY7_9ROSI</name>
<evidence type="ECO:0000256" key="6">
    <source>
        <dbReference type="ARBA" id="ARBA00022723"/>
    </source>
</evidence>
<dbReference type="InterPro" id="IPR000836">
    <property type="entry name" value="PRTase_dom"/>
</dbReference>
<dbReference type="FunFam" id="3.40.50.300:FF:001793">
    <property type="entry name" value="TATA-binding protein-associated factor"/>
    <property type="match status" value="1"/>
</dbReference>
<evidence type="ECO:0000256" key="2">
    <source>
        <dbReference type="ARBA" id="ARBA00004784"/>
    </source>
</evidence>
<keyword evidence="15" id="KW-0238">DNA-binding</keyword>
<evidence type="ECO:0000256" key="11">
    <source>
        <dbReference type="ARBA" id="ARBA00022801"/>
    </source>
</evidence>
<dbReference type="HAMAP" id="MF_00583_B">
    <property type="entry name" value="RibP_PPkinase_B"/>
    <property type="match status" value="1"/>
</dbReference>
<dbReference type="GO" id="GO:0016887">
    <property type="term" value="F:ATP hydrolysis activity"/>
    <property type="evidence" value="ECO:0007669"/>
    <property type="project" value="InterPro"/>
</dbReference>
<evidence type="ECO:0000259" key="19">
    <source>
        <dbReference type="PROSITE" id="PS51192"/>
    </source>
</evidence>
<dbReference type="PANTHER" id="PTHR36498:SF1">
    <property type="entry name" value="TATA-BINDING PROTEIN-ASSOCIATED FACTOR 172"/>
    <property type="match status" value="1"/>
</dbReference>
<evidence type="ECO:0000256" key="7">
    <source>
        <dbReference type="ARBA" id="ARBA00022727"/>
    </source>
</evidence>
<evidence type="ECO:0000256" key="5">
    <source>
        <dbReference type="ARBA" id="ARBA00022679"/>
    </source>
</evidence>
<dbReference type="EC" id="2.7.6.1" evidence="4"/>
<evidence type="ECO:0000256" key="10">
    <source>
        <dbReference type="ARBA" id="ARBA00022777"/>
    </source>
</evidence>
<evidence type="ECO:0000256" key="9">
    <source>
        <dbReference type="ARBA" id="ARBA00022741"/>
    </source>
</evidence>
<dbReference type="SMART" id="SM01400">
    <property type="entry name" value="Pribosyltran_N"/>
    <property type="match status" value="1"/>
</dbReference>
<dbReference type="Pfam" id="PF12054">
    <property type="entry name" value="DUF3535"/>
    <property type="match status" value="1"/>
</dbReference>
<dbReference type="Gene3D" id="3.40.50.10810">
    <property type="entry name" value="Tandem AAA-ATPase domain"/>
    <property type="match status" value="1"/>
</dbReference>
<dbReference type="InterPro" id="IPR044972">
    <property type="entry name" value="Mot1"/>
</dbReference>
<reference evidence="21 22" key="1">
    <citation type="submission" date="2024-05" db="EMBL/GenBank/DDBJ databases">
        <title>Haplotype-resolved chromosome-level genome assembly of Huyou (Citrus changshanensis).</title>
        <authorList>
            <person name="Miao C."/>
            <person name="Chen W."/>
            <person name="Wu Y."/>
            <person name="Wang L."/>
            <person name="Zhao S."/>
            <person name="Grierson D."/>
            <person name="Xu C."/>
            <person name="Chen K."/>
        </authorList>
    </citation>
    <scope>NUCLEOTIDE SEQUENCE [LARGE SCALE GENOMIC DNA]</scope>
    <source>
        <strain evidence="21">01-14</strain>
        <tissue evidence="21">Leaf</tissue>
    </source>
</reference>
<dbReference type="InterPro" id="IPR049730">
    <property type="entry name" value="SNF2/RAD54-like_C"/>
</dbReference>
<dbReference type="InterPro" id="IPR027417">
    <property type="entry name" value="P-loop_NTPase"/>
</dbReference>
<dbReference type="CDD" id="cd17999">
    <property type="entry name" value="DEXHc_Mot1"/>
    <property type="match status" value="1"/>
</dbReference>
<evidence type="ECO:0000256" key="18">
    <source>
        <dbReference type="SAM" id="MobiDB-lite"/>
    </source>
</evidence>
<dbReference type="CDD" id="cd06223">
    <property type="entry name" value="PRTases_typeI"/>
    <property type="match status" value="1"/>
</dbReference>
<dbReference type="Pfam" id="PF00176">
    <property type="entry name" value="SNF2-rel_dom"/>
    <property type="match status" value="1"/>
</dbReference>
<dbReference type="PROSITE" id="PS51192">
    <property type="entry name" value="HELICASE_ATP_BIND_1"/>
    <property type="match status" value="1"/>
</dbReference>
<dbReference type="NCBIfam" id="NF002320">
    <property type="entry name" value="PRK01259.1"/>
    <property type="match status" value="1"/>
</dbReference>
<dbReference type="Gene3D" id="3.40.50.300">
    <property type="entry name" value="P-loop containing nucleotide triphosphate hydrolases"/>
    <property type="match status" value="1"/>
</dbReference>
<dbReference type="InterPro" id="IPR038718">
    <property type="entry name" value="SNF2-like_sf"/>
</dbReference>
<evidence type="ECO:0000256" key="4">
    <source>
        <dbReference type="ARBA" id="ARBA00013247"/>
    </source>
</evidence>
<dbReference type="Pfam" id="PF02985">
    <property type="entry name" value="HEAT"/>
    <property type="match status" value="1"/>
</dbReference>
<evidence type="ECO:0000313" key="22">
    <source>
        <dbReference type="Proteomes" id="UP001428341"/>
    </source>
</evidence>
<gene>
    <name evidence="21" type="ORF">WN944_019547</name>
</gene>
<dbReference type="InterPro" id="IPR037515">
    <property type="entry name" value="Rib-P_diPkinase_bac"/>
</dbReference>
<dbReference type="GO" id="GO:0017025">
    <property type="term" value="F:TBP-class protein binding"/>
    <property type="evidence" value="ECO:0007669"/>
    <property type="project" value="InterPro"/>
</dbReference>
<dbReference type="InterPro" id="IPR005946">
    <property type="entry name" value="Rib-P_diPkinase"/>
</dbReference>
<evidence type="ECO:0000256" key="8">
    <source>
        <dbReference type="ARBA" id="ARBA00022737"/>
    </source>
</evidence>
<dbReference type="GO" id="GO:0009165">
    <property type="term" value="P:nucleotide biosynthetic process"/>
    <property type="evidence" value="ECO:0007669"/>
    <property type="project" value="UniProtKB-KW"/>
</dbReference>
<dbReference type="InterPro" id="IPR001650">
    <property type="entry name" value="Helicase_C-like"/>
</dbReference>
<dbReference type="InterPro" id="IPR029057">
    <property type="entry name" value="PRTase-like"/>
</dbReference>
<feature type="compositionally biased region" description="Basic and acidic residues" evidence="18">
    <location>
        <begin position="696"/>
        <end position="705"/>
    </location>
</feature>
<dbReference type="InterPro" id="IPR029099">
    <property type="entry name" value="Pribosyltran_N"/>
</dbReference>
<keyword evidence="6" id="KW-0479">Metal-binding</keyword>
<keyword evidence="11" id="KW-0378">Hydrolase</keyword>
<dbReference type="InterPro" id="IPR022707">
    <property type="entry name" value="Mot1_central_dom"/>
</dbReference>
<dbReference type="GO" id="GO:0009156">
    <property type="term" value="P:ribonucleoside monophosphate biosynthetic process"/>
    <property type="evidence" value="ECO:0007669"/>
    <property type="project" value="InterPro"/>
</dbReference>
<dbReference type="FunFam" id="3.40.50.10810:FF:000009">
    <property type="entry name" value="B-TFIID TATA-box-binding protein-associated factor 1"/>
    <property type="match status" value="1"/>
</dbReference>
<dbReference type="GO" id="GO:0016301">
    <property type="term" value="F:kinase activity"/>
    <property type="evidence" value="ECO:0007669"/>
    <property type="project" value="UniProtKB-KW"/>
</dbReference>
<dbReference type="SUPFAM" id="SSF52540">
    <property type="entry name" value="P-loop containing nucleoside triphosphate hydrolases"/>
    <property type="match status" value="2"/>
</dbReference>
<comment type="similarity">
    <text evidence="3">Belongs to the ribose-phosphate pyrophosphokinase family.</text>
</comment>
<dbReference type="CDD" id="cd18793">
    <property type="entry name" value="SF2_C_SNF"/>
    <property type="match status" value="1"/>
</dbReference>
<keyword evidence="13" id="KW-0067">ATP-binding</keyword>
<evidence type="ECO:0000256" key="1">
    <source>
        <dbReference type="ARBA" id="ARBA00004123"/>
    </source>
</evidence>
<evidence type="ECO:0000256" key="17">
    <source>
        <dbReference type="ARBA" id="ARBA00049535"/>
    </source>
</evidence>
<dbReference type="Pfam" id="PF00271">
    <property type="entry name" value="Helicase_C"/>
    <property type="match status" value="1"/>
</dbReference>
<dbReference type="InterPro" id="IPR044078">
    <property type="entry name" value="Mot1_ATP-bd"/>
</dbReference>